<reference evidence="1" key="1">
    <citation type="submission" date="2021-01" db="EMBL/GenBank/DDBJ databases">
        <title>Adiantum capillus-veneris genome.</title>
        <authorList>
            <person name="Fang Y."/>
            <person name="Liao Q."/>
        </authorList>
    </citation>
    <scope>NUCLEOTIDE SEQUENCE</scope>
    <source>
        <strain evidence="1">H3</strain>
        <tissue evidence="1">Leaf</tissue>
    </source>
</reference>
<dbReference type="AlphaFoldDB" id="A0A9D4ZAV6"/>
<name>A0A9D4ZAV6_ADICA</name>
<protein>
    <submittedName>
        <fullName evidence="1">Uncharacterized protein</fullName>
    </submittedName>
</protein>
<accession>A0A9D4ZAV6</accession>
<organism evidence="1 2">
    <name type="scientific">Adiantum capillus-veneris</name>
    <name type="common">Maidenhair fern</name>
    <dbReference type="NCBI Taxonomy" id="13818"/>
    <lineage>
        <taxon>Eukaryota</taxon>
        <taxon>Viridiplantae</taxon>
        <taxon>Streptophyta</taxon>
        <taxon>Embryophyta</taxon>
        <taxon>Tracheophyta</taxon>
        <taxon>Polypodiopsida</taxon>
        <taxon>Polypodiidae</taxon>
        <taxon>Polypodiales</taxon>
        <taxon>Pteridineae</taxon>
        <taxon>Pteridaceae</taxon>
        <taxon>Vittarioideae</taxon>
        <taxon>Adiantum</taxon>
    </lineage>
</organism>
<sequence>MTFLACANFDSKEESRTLYSVALQGALHCNNINSEWTSYSEPYHVAIVKEEAGGAEFDSCYGKWCSKILEHLKHCDLDVHQDTTPKALEYAKRMKPTSTN</sequence>
<comment type="caution">
    <text evidence="1">The sequence shown here is derived from an EMBL/GenBank/DDBJ whole genome shotgun (WGS) entry which is preliminary data.</text>
</comment>
<keyword evidence="2" id="KW-1185">Reference proteome</keyword>
<gene>
    <name evidence="1" type="ORF">GOP47_0016589</name>
</gene>
<proteinExistence type="predicted"/>
<evidence type="ECO:0000313" key="1">
    <source>
        <dbReference type="EMBL" id="KAI5068244.1"/>
    </source>
</evidence>
<evidence type="ECO:0000313" key="2">
    <source>
        <dbReference type="Proteomes" id="UP000886520"/>
    </source>
</evidence>
<dbReference type="EMBL" id="JABFUD020000016">
    <property type="protein sequence ID" value="KAI5068244.1"/>
    <property type="molecule type" value="Genomic_DNA"/>
</dbReference>
<dbReference type="Proteomes" id="UP000886520">
    <property type="component" value="Chromosome 16"/>
</dbReference>